<organism evidence="1 2">
    <name type="scientific">Ophiocordyceps unilateralis</name>
    <name type="common">Zombie-ant fungus</name>
    <name type="synonym">Torrubia unilateralis</name>
    <dbReference type="NCBI Taxonomy" id="268505"/>
    <lineage>
        <taxon>Eukaryota</taxon>
        <taxon>Fungi</taxon>
        <taxon>Dikarya</taxon>
        <taxon>Ascomycota</taxon>
        <taxon>Pezizomycotina</taxon>
        <taxon>Sordariomycetes</taxon>
        <taxon>Hypocreomycetidae</taxon>
        <taxon>Hypocreales</taxon>
        <taxon>Ophiocordycipitaceae</taxon>
        <taxon>Ophiocordyceps</taxon>
    </lineage>
</organism>
<evidence type="ECO:0000313" key="1">
    <source>
        <dbReference type="EMBL" id="PFH55469.1"/>
    </source>
</evidence>
<reference evidence="1 2" key="1">
    <citation type="journal article" date="2015" name="BMC Genomics">
        <title>Gene expression during zombie ant biting behavior reflects the complexity underlying fungal parasitic behavioral manipulation.</title>
        <authorList>
            <person name="de Bekker C."/>
            <person name="Ohm R.A."/>
            <person name="Loreto R.G."/>
            <person name="Sebastian A."/>
            <person name="Albert I."/>
            <person name="Merrow M."/>
            <person name="Brachmann A."/>
            <person name="Hughes D.P."/>
        </authorList>
    </citation>
    <scope>NUCLEOTIDE SEQUENCE [LARGE SCALE GENOMIC DNA]</scope>
    <source>
        <strain evidence="1 2">SC16a</strain>
    </source>
</reference>
<accession>A0A2A9P1Z1</accession>
<sequence length="218" mass="24719">MASSELRIANDGFYYDKDSLVGKQVDSLFREHGYYFKNVEGLRFCKARAFNDERVRNVIEVLLGDCSLGLYKSYGASDYNYSILNRTTESRTVLLVQLWSSGSRVKFYSGSHLHVLNGEAALTGLLTTPSRELSRTEITEVTVGMQEGGYSIVDGRTRFRIMQGRAVMLAFVAPNELVHWAKMELPKLPELQREVQDIHMDSSKIGVNFEFVEREPAT</sequence>
<gene>
    <name evidence="1" type="ORF">XA68_18263</name>
</gene>
<evidence type="ECO:0000313" key="2">
    <source>
        <dbReference type="Proteomes" id="UP000037136"/>
    </source>
</evidence>
<dbReference type="Proteomes" id="UP000037136">
    <property type="component" value="Unassembled WGS sequence"/>
</dbReference>
<comment type="caution">
    <text evidence="1">The sequence shown here is derived from an EMBL/GenBank/DDBJ whole genome shotgun (WGS) entry which is preliminary data.</text>
</comment>
<dbReference type="STRING" id="268505.A0A2A9P1Z1"/>
<dbReference type="EMBL" id="LAZP02000901">
    <property type="protein sequence ID" value="PFH55469.1"/>
    <property type="molecule type" value="Genomic_DNA"/>
</dbReference>
<keyword evidence="2" id="KW-1185">Reference proteome</keyword>
<name>A0A2A9P1Z1_OPHUN</name>
<dbReference type="AlphaFoldDB" id="A0A2A9P1Z1"/>
<reference evidence="1 2" key="2">
    <citation type="journal article" date="2017" name="Sci. Rep.">
        <title>Ant-infecting Ophiocordyceps genomes reveal a high diversity of potential behavioral manipulation genes and a possible major role for enterotoxins.</title>
        <authorList>
            <person name="de Bekker C."/>
            <person name="Ohm R.A."/>
            <person name="Evans H.C."/>
            <person name="Brachmann A."/>
            <person name="Hughes D.P."/>
        </authorList>
    </citation>
    <scope>NUCLEOTIDE SEQUENCE [LARGE SCALE GENOMIC DNA]</scope>
    <source>
        <strain evidence="1 2">SC16a</strain>
    </source>
</reference>
<dbReference type="OrthoDB" id="4905726at2759"/>
<protein>
    <submittedName>
        <fullName evidence="1">Uncharacterized protein</fullName>
    </submittedName>
</protein>
<proteinExistence type="predicted"/>